<reference evidence="1" key="1">
    <citation type="journal article" date="2012" name="J. Virol.">
        <title>Complete Genome Sequence of Vibrio parahaemolyticus Bacteriophage vB_VpaM_MAR.</title>
        <authorList>
            <person name="Alanis Villa A."/>
            <person name="Kropinski A.M."/>
            <person name="Abbasifar R."/>
            <person name="Griffiths M.W."/>
        </authorList>
    </citation>
    <scope>NUCLEOTIDE SEQUENCE [LARGE SCALE GENOMIC DNA]</scope>
</reference>
<dbReference type="GeneID" id="14182483"/>
<sequence>MQIGSFVQVDSGLFVGWCGYVRRVVGGDVLVDFITGCRVFLSPEQLTVVSLDN</sequence>
<evidence type="ECO:0000313" key="2">
    <source>
        <dbReference type="Proteomes" id="UP000009370"/>
    </source>
</evidence>
<dbReference type="KEGG" id="vg:14182483"/>
<dbReference type="Proteomes" id="UP000009370">
    <property type="component" value="Segment"/>
</dbReference>
<proteinExistence type="predicted"/>
<keyword evidence="2" id="KW-1185">Reference proteome</keyword>
<evidence type="ECO:0000313" key="1">
    <source>
        <dbReference type="EMBL" id="AFV81387.1"/>
    </source>
</evidence>
<organism evidence="1 2">
    <name type="scientific">Vibrio phage vB_VpaM_MAR</name>
    <dbReference type="NCBI Taxonomy" id="1229754"/>
    <lineage>
        <taxon>Viruses</taxon>
        <taxon>Duplodnaviria</taxon>
        <taxon>Heunggongvirae</taxon>
        <taxon>Uroviricota</taxon>
        <taxon>Caudoviricetes</taxon>
        <taxon>Vhmlvirus</taxon>
        <taxon>Vhmlvirus mar</taxon>
    </lineage>
</organism>
<protein>
    <submittedName>
        <fullName evidence="1">Uncharacterized protein</fullName>
    </submittedName>
</protein>
<gene>
    <name evidence="1" type="ORF">MAR_48A</name>
</gene>
<dbReference type="EMBL" id="JX556417">
    <property type="protein sequence ID" value="AFV81387.1"/>
    <property type="molecule type" value="Genomic_DNA"/>
</dbReference>
<accession>K7RFZ6</accession>
<name>K7RFZ6_9CAUD</name>
<dbReference type="RefSeq" id="YP_007112524.1">
    <property type="nucleotide sequence ID" value="NC_019722.1"/>
</dbReference>